<accession>A0AAX0WY28</accession>
<dbReference type="AlphaFoldDB" id="A0AAX0WY28"/>
<dbReference type="RefSeq" id="WP_019235485.1">
    <property type="nucleotide sequence ID" value="NZ_CAAAHR010000022.1"/>
</dbReference>
<comment type="caution">
    <text evidence="1">The sequence shown here is derived from an EMBL/GenBank/DDBJ whole genome shotgun (WGS) entry which is preliminary data.</text>
</comment>
<name>A0AAX0WY28_9GAMM</name>
<proteinExistence type="predicted"/>
<sequence length="441" mass="50743">MPSHFEIIENYLKERTLYKTPQQLSQIMPTIYASVLEDKKAAELLLKEPNRLIQNLKQHIKPEQLRLFLLKYPDLEASFQKMAGLSEDEMSLLRKLNKAEQPKVGDVPPVVPSNMNRTKLAVQYNDRIKIIHGQPHIHYQNNDYPVVTRDLRNFNQRVFSAGTSPSREILMLDPDSKVLKDLYSELRQAIKQGATTKEILEEISKLTNKAFPQDAHLDEFLAEQLKKGSPFVSLDSFIKAGTGVCRHHALLNAYLMSRLVEDGILQGQVIHQRHFFPDRGVHTWNLFRDTKDGKLYSLDSLWKNVTSLADNPGDLNKRYRLDVESSIQAAFGKFQLPSKQKTDAPNHSPPKPIPAVNHSLLEILLNPPQHLKIKNDLPYDNFKLGDDREQFIKHDSVDNLMIFDKPEQNPVNEEIMLKIKPENELEIDNSEEYSNAKSFKI</sequence>
<keyword evidence="2" id="KW-1185">Reference proteome</keyword>
<evidence type="ECO:0000313" key="2">
    <source>
        <dbReference type="Proteomes" id="UP000192511"/>
    </source>
</evidence>
<dbReference type="Proteomes" id="UP000192511">
    <property type="component" value="Unassembled WGS sequence"/>
</dbReference>
<evidence type="ECO:0000313" key="1">
    <source>
        <dbReference type="EMBL" id="PNL62236.1"/>
    </source>
</evidence>
<dbReference type="EMBL" id="NBTX02000004">
    <property type="protein sequence ID" value="PNL62236.1"/>
    <property type="molecule type" value="Genomic_DNA"/>
</dbReference>
<protein>
    <recommendedName>
        <fullName evidence="3">Transglutaminase-like domain-containing protein</fullName>
    </recommendedName>
</protein>
<evidence type="ECO:0008006" key="3">
    <source>
        <dbReference type="Google" id="ProtNLM"/>
    </source>
</evidence>
<dbReference type="GeneID" id="98065396"/>
<organism evidence="1 2">
    <name type="scientific">Legionella anisa</name>
    <dbReference type="NCBI Taxonomy" id="28082"/>
    <lineage>
        <taxon>Bacteria</taxon>
        <taxon>Pseudomonadati</taxon>
        <taxon>Pseudomonadota</taxon>
        <taxon>Gammaproteobacteria</taxon>
        <taxon>Legionellales</taxon>
        <taxon>Legionellaceae</taxon>
        <taxon>Legionella</taxon>
    </lineage>
</organism>
<gene>
    <name evidence="1" type="ORF">A6J39_013990</name>
</gene>
<reference evidence="1" key="1">
    <citation type="submission" date="2017-12" db="EMBL/GenBank/DDBJ databases">
        <title>FDA dAtabase for Regulatory Grade micrObial Sequences (FDA-ARGOS): Supporting development and validation of Infectious Disease Dx tests.</title>
        <authorList>
            <person name="Kerrigan L."/>
            <person name="Tallon L.J."/>
            <person name="Sadzewicz L."/>
            <person name="Sengamalay N."/>
            <person name="Ott S."/>
            <person name="Godinez A."/>
            <person name="Nagaraj S."/>
            <person name="Vavikolanu K."/>
            <person name="Vyas G."/>
            <person name="Nadendla S."/>
            <person name="Aluvathingal J."/>
            <person name="Sichtig H."/>
        </authorList>
    </citation>
    <scope>NUCLEOTIDE SEQUENCE [LARGE SCALE GENOMIC DNA]</scope>
    <source>
        <strain evidence="1">FDAARGOS_200</strain>
    </source>
</reference>